<reference evidence="7 8" key="1">
    <citation type="submission" date="2018-06" db="EMBL/GenBank/DDBJ databases">
        <authorList>
            <consortium name="Pathogen Informatics"/>
            <person name="Doyle S."/>
        </authorList>
    </citation>
    <scope>NUCLEOTIDE SEQUENCE [LARGE SCALE GENOMIC DNA]</scope>
    <source>
        <strain evidence="7 8">NCTC10283</strain>
    </source>
</reference>
<dbReference type="OrthoDB" id="8611831at2"/>
<keyword evidence="5" id="KW-0732">Signal</keyword>
<evidence type="ECO:0000313" key="7">
    <source>
        <dbReference type="EMBL" id="SSY70366.1"/>
    </source>
</evidence>
<evidence type="ECO:0000256" key="2">
    <source>
        <dbReference type="ARBA" id="ARBA00011901"/>
    </source>
</evidence>
<feature type="compositionally biased region" description="Low complexity" evidence="4">
    <location>
        <begin position="208"/>
        <end position="227"/>
    </location>
</feature>
<dbReference type="STRING" id="1120980.GCA_000745955_02106"/>
<evidence type="ECO:0000256" key="3">
    <source>
        <dbReference type="ARBA" id="ARBA00022801"/>
    </source>
</evidence>
<evidence type="ECO:0000256" key="4">
    <source>
        <dbReference type="SAM" id="MobiDB-lite"/>
    </source>
</evidence>
<dbReference type="AlphaFoldDB" id="A0A376BL11"/>
<feature type="region of interest" description="Disordered" evidence="4">
    <location>
        <begin position="279"/>
        <end position="299"/>
    </location>
</feature>
<evidence type="ECO:0000313" key="8">
    <source>
        <dbReference type="Proteomes" id="UP000254209"/>
    </source>
</evidence>
<dbReference type="EMBL" id="UFSO01000002">
    <property type="protein sequence ID" value="SSY70366.1"/>
    <property type="molecule type" value="Genomic_DNA"/>
</dbReference>
<keyword evidence="3 7" id="KW-0378">Hydrolase</keyword>
<evidence type="ECO:0000256" key="5">
    <source>
        <dbReference type="SAM" id="SignalP"/>
    </source>
</evidence>
<dbReference type="InterPro" id="IPR050695">
    <property type="entry name" value="N-acetylmuramoyl_amidase_3"/>
</dbReference>
<feature type="region of interest" description="Disordered" evidence="4">
    <location>
        <begin position="195"/>
        <end position="236"/>
    </location>
</feature>
<dbReference type="GO" id="GO:0008745">
    <property type="term" value="F:N-acetylmuramoyl-L-alanine amidase activity"/>
    <property type="evidence" value="ECO:0007669"/>
    <property type="project" value="UniProtKB-EC"/>
</dbReference>
<proteinExistence type="predicted"/>
<dbReference type="GO" id="GO:0009253">
    <property type="term" value="P:peptidoglycan catabolic process"/>
    <property type="evidence" value="ECO:0007669"/>
    <property type="project" value="InterPro"/>
</dbReference>
<feature type="compositionally biased region" description="Basic and acidic residues" evidence="4">
    <location>
        <begin position="279"/>
        <end position="292"/>
    </location>
</feature>
<dbReference type="PANTHER" id="PTHR30404">
    <property type="entry name" value="N-ACETYLMURAMOYL-L-ALANINE AMIDASE"/>
    <property type="match status" value="1"/>
</dbReference>
<dbReference type="RefSeq" id="WP_034294680.1">
    <property type="nucleotide sequence ID" value="NZ_CP091519.2"/>
</dbReference>
<feature type="chain" id="PRO_5016812070" description="N-acetylmuramoyl-L-alanine amidase" evidence="5">
    <location>
        <begin position="21"/>
        <end position="299"/>
    </location>
</feature>
<dbReference type="Pfam" id="PF01520">
    <property type="entry name" value="Amidase_3"/>
    <property type="match status" value="1"/>
</dbReference>
<dbReference type="InterPro" id="IPR002508">
    <property type="entry name" value="MurNAc-LAA_cat"/>
</dbReference>
<dbReference type="Proteomes" id="UP000254209">
    <property type="component" value="Unassembled WGS sequence"/>
</dbReference>
<sequence>MKFLIKIMLLFYVCIQTAWAAQIVLDAGHGGRDPGAVQTLNGKRYMEKDIALDITKHTQRELVAQGYDVAMTRTKDTYESLDKRRAQNIFQCEKLALSIHADAHTNPHAKGGTVLYHPSASHSRTAAEVFRNAIQSKRVARSQKVRVLRNGNPECASVLVEVGFMSNPDDLKQLANPQHRRVLGKKLASAAAQYVGAPRKSSKKAAKPAKAAPAKTSNTAAKATASSRETAPVAKATKAVLTPQNVKVANTKVAQNQKDVKDVKAVKAVKDVKKDVKDVKSKNVVKTEDKSIKKSVKVS</sequence>
<protein>
    <recommendedName>
        <fullName evidence="2">N-acetylmuramoyl-L-alanine amidase</fullName>
        <ecNumber evidence="2">3.5.1.28</ecNumber>
    </recommendedName>
</protein>
<dbReference type="PANTHER" id="PTHR30404:SF0">
    <property type="entry name" value="N-ACETYLMURAMOYL-L-ALANINE AMIDASE AMIC"/>
    <property type="match status" value="1"/>
</dbReference>
<feature type="signal peptide" evidence="5">
    <location>
        <begin position="1"/>
        <end position="20"/>
    </location>
</feature>
<keyword evidence="8" id="KW-1185">Reference proteome</keyword>
<dbReference type="EC" id="3.5.1.28" evidence="2"/>
<dbReference type="CDD" id="cd02696">
    <property type="entry name" value="MurNAc-LAA"/>
    <property type="match status" value="1"/>
</dbReference>
<name>A0A376BL11_9NEIS</name>
<gene>
    <name evidence="7" type="primary">amiC_1</name>
    <name evidence="7" type="ORF">NCTC10283_00454</name>
</gene>
<evidence type="ECO:0000256" key="1">
    <source>
        <dbReference type="ARBA" id="ARBA00001561"/>
    </source>
</evidence>
<dbReference type="SMART" id="SM00646">
    <property type="entry name" value="Ami_3"/>
    <property type="match status" value="1"/>
</dbReference>
<dbReference type="SUPFAM" id="SSF53187">
    <property type="entry name" value="Zn-dependent exopeptidases"/>
    <property type="match status" value="1"/>
</dbReference>
<accession>A0A376BL11</accession>
<comment type="catalytic activity">
    <reaction evidence="1">
        <text>Hydrolyzes the link between N-acetylmuramoyl residues and L-amino acid residues in certain cell-wall glycopeptides.</text>
        <dbReference type="EC" id="3.5.1.28"/>
    </reaction>
</comment>
<dbReference type="GO" id="GO:0030288">
    <property type="term" value="C:outer membrane-bounded periplasmic space"/>
    <property type="evidence" value="ECO:0007669"/>
    <property type="project" value="TreeGrafter"/>
</dbReference>
<organism evidence="7 8">
    <name type="scientific">Alysiella crassa</name>
    <dbReference type="NCBI Taxonomy" id="153491"/>
    <lineage>
        <taxon>Bacteria</taxon>
        <taxon>Pseudomonadati</taxon>
        <taxon>Pseudomonadota</taxon>
        <taxon>Betaproteobacteria</taxon>
        <taxon>Neisseriales</taxon>
        <taxon>Neisseriaceae</taxon>
        <taxon>Alysiella</taxon>
    </lineage>
</organism>
<feature type="domain" description="MurNAc-LAA" evidence="6">
    <location>
        <begin position="92"/>
        <end position="192"/>
    </location>
</feature>
<dbReference type="Gene3D" id="3.40.630.40">
    <property type="entry name" value="Zn-dependent exopeptidases"/>
    <property type="match status" value="1"/>
</dbReference>
<evidence type="ECO:0000259" key="6">
    <source>
        <dbReference type="SMART" id="SM00646"/>
    </source>
</evidence>